<name>A0A4Q2U0M0_9HYPH</name>
<dbReference type="Pfam" id="PF09939">
    <property type="entry name" value="DUF2171"/>
    <property type="match status" value="1"/>
</dbReference>
<dbReference type="EMBL" id="QYBB01000035">
    <property type="protein sequence ID" value="RYC29963.1"/>
    <property type="molecule type" value="Genomic_DNA"/>
</dbReference>
<dbReference type="Pfam" id="PF09557">
    <property type="entry name" value="DUF2382"/>
    <property type="match status" value="1"/>
</dbReference>
<organism evidence="2 3">
    <name type="scientific">Lichenibacterium minor</name>
    <dbReference type="NCBI Taxonomy" id="2316528"/>
    <lineage>
        <taxon>Bacteria</taxon>
        <taxon>Pseudomonadati</taxon>
        <taxon>Pseudomonadota</taxon>
        <taxon>Alphaproteobacteria</taxon>
        <taxon>Hyphomicrobiales</taxon>
        <taxon>Lichenihabitantaceae</taxon>
        <taxon>Lichenibacterium</taxon>
    </lineage>
</organism>
<dbReference type="Proteomes" id="UP000290759">
    <property type="component" value="Unassembled WGS sequence"/>
</dbReference>
<reference evidence="2 3" key="1">
    <citation type="submission" date="2018-12" db="EMBL/GenBank/DDBJ databases">
        <authorList>
            <person name="Grouzdev D.S."/>
            <person name="Krutkina M.S."/>
        </authorList>
    </citation>
    <scope>NUCLEOTIDE SEQUENCE [LARGE SCALE GENOMIC DNA]</scope>
    <source>
        <strain evidence="2 3">RmlP026</strain>
    </source>
</reference>
<gene>
    <name evidence="2" type="ORF">D3273_21120</name>
</gene>
<dbReference type="OrthoDB" id="7204249at2"/>
<dbReference type="AlphaFoldDB" id="A0A4Q2U0M0"/>
<dbReference type="RefSeq" id="WP_129228879.1">
    <property type="nucleotide sequence ID" value="NZ_QYBB01000035.1"/>
</dbReference>
<evidence type="ECO:0000313" key="2">
    <source>
        <dbReference type="EMBL" id="RYC29963.1"/>
    </source>
</evidence>
<proteinExistence type="predicted"/>
<dbReference type="PANTHER" id="PTHR38463:SF1">
    <property type="entry name" value="STRESS RESPONSE PROTEIN YSNF"/>
    <property type="match status" value="1"/>
</dbReference>
<evidence type="ECO:0000259" key="1">
    <source>
        <dbReference type="Pfam" id="PF09557"/>
    </source>
</evidence>
<sequence length="429" mass="45098">MAKHSITAVFDTRSHAEQAMAQLKSSGIPASDITVLPATGETGTYTDEAEGRTRGFWGSLEQLFGGTEDHATYAESIRRGGIMLSVRAEDDRLDQAIDILEQHGSVDLDEREAMWRSEGWAGAPLSGTAVTGSSSAMAGSRGLGLDDAGMTDMGDASGSRTATPGLGILGAGALGAGAGALGSTVYDERREAVTPVMPVGERAAVVTDRAVADRATVPAGARNADETIKVYEERLDVGKRSVSRGKVRVHTSVVSRDVTESVTLHGETVSVDRRAVDRPVSAAALDVDPFTERTIEMEEYAEEAVVAKSAHVVEEIGIHKEAVDRVETVHETLRKTVVDIEDGRTGGAVSGALGRFAAEIRDDMEVVGSDGMHVGTVDHMDGGRIKLKKADVAAGGEHHYLAHDMVQSVAGKVMLAVTAAEAKARWATA</sequence>
<comment type="caution">
    <text evidence="2">The sequence shown here is derived from an EMBL/GenBank/DDBJ whole genome shotgun (WGS) entry which is preliminary data.</text>
</comment>
<dbReference type="InterPro" id="IPR052967">
    <property type="entry name" value="Stress_Response_Assoc"/>
</dbReference>
<evidence type="ECO:0000313" key="3">
    <source>
        <dbReference type="Proteomes" id="UP000290759"/>
    </source>
</evidence>
<keyword evidence="3" id="KW-1185">Reference proteome</keyword>
<feature type="domain" description="DUF2382" evidence="1">
    <location>
        <begin position="228"/>
        <end position="340"/>
    </location>
</feature>
<dbReference type="PANTHER" id="PTHR38463">
    <property type="entry name" value="STRESS RESPONSE PROTEIN YSNF"/>
    <property type="match status" value="1"/>
</dbReference>
<dbReference type="InterPro" id="IPR018684">
    <property type="entry name" value="DUF2171"/>
</dbReference>
<protein>
    <submittedName>
        <fullName evidence="2">DUF2382 domain-containing protein</fullName>
    </submittedName>
</protein>
<dbReference type="InterPro" id="IPR019060">
    <property type="entry name" value="DUF2382"/>
</dbReference>
<accession>A0A4Q2U0M0</accession>
<reference evidence="2 3" key="2">
    <citation type="submission" date="2019-02" db="EMBL/GenBank/DDBJ databases">
        <title>'Lichenibacterium ramalinii' gen. nov. sp. nov., 'Lichenibacterium minor' gen. nov. sp. nov.</title>
        <authorList>
            <person name="Pankratov T."/>
        </authorList>
    </citation>
    <scope>NUCLEOTIDE SEQUENCE [LARGE SCALE GENOMIC DNA]</scope>
    <source>
        <strain evidence="2 3">RmlP026</strain>
    </source>
</reference>